<accession>A0A368Y8V2</accession>
<proteinExistence type="predicted"/>
<name>A0A368Y8V2_9BURK</name>
<dbReference type="RefSeq" id="WP_114466037.1">
    <property type="nucleotide sequence ID" value="NZ_QPJK01000001.1"/>
</dbReference>
<comment type="caution">
    <text evidence="2">The sequence shown here is derived from an EMBL/GenBank/DDBJ whole genome shotgun (WGS) entry which is preliminary data.</text>
</comment>
<dbReference type="EMBL" id="QPJK01000001">
    <property type="protein sequence ID" value="RCW76149.1"/>
    <property type="molecule type" value="Genomic_DNA"/>
</dbReference>
<feature type="chain" id="PRO_5017050064" evidence="1">
    <location>
        <begin position="25"/>
        <end position="236"/>
    </location>
</feature>
<keyword evidence="1" id="KW-0732">Signal</keyword>
<dbReference type="Pfam" id="PF10670">
    <property type="entry name" value="DUF4198"/>
    <property type="match status" value="1"/>
</dbReference>
<dbReference type="InterPro" id="IPR019613">
    <property type="entry name" value="DUF4198"/>
</dbReference>
<evidence type="ECO:0000313" key="3">
    <source>
        <dbReference type="Proteomes" id="UP000252884"/>
    </source>
</evidence>
<sequence length="236" mass="25377">MTAIRSRVATALAALAFGMGAAQAHNVWLVPDAQGAYLVQFGGHEGKLEEFNSSKLTSVTAYDRRGRKIDVATQAATDGVRVKPEREPAMLAAEFDNGFFSKTDSSAMVNKPMDENPGATSGVHAMKFHKTVLQWGLIARKELGQTFEIVGTQSKDPQAGKPMQVKVLKDGKPIAGVRLSLGEDGTPVTSAADGTATVTPVEGRNQLLAIIRMPVQGDPKTTQRSYEYLFAFQTHD</sequence>
<dbReference type="Proteomes" id="UP000252884">
    <property type="component" value="Unassembled WGS sequence"/>
</dbReference>
<evidence type="ECO:0000313" key="2">
    <source>
        <dbReference type="EMBL" id="RCW76149.1"/>
    </source>
</evidence>
<reference evidence="2 3" key="1">
    <citation type="submission" date="2018-07" db="EMBL/GenBank/DDBJ databases">
        <title>Genomic Encyclopedia of Type Strains, Phase IV (KMG-IV): sequencing the most valuable type-strain genomes for metagenomic binning, comparative biology and taxonomic classification.</title>
        <authorList>
            <person name="Goeker M."/>
        </authorList>
    </citation>
    <scope>NUCLEOTIDE SEQUENCE [LARGE SCALE GENOMIC DNA]</scope>
    <source>
        <strain evidence="2 3">DSM 21634</strain>
    </source>
</reference>
<organism evidence="2 3">
    <name type="scientific">Pseudorhodoferax soli</name>
    <dbReference type="NCBI Taxonomy" id="545864"/>
    <lineage>
        <taxon>Bacteria</taxon>
        <taxon>Pseudomonadati</taxon>
        <taxon>Pseudomonadota</taxon>
        <taxon>Betaproteobacteria</taxon>
        <taxon>Burkholderiales</taxon>
        <taxon>Comamonadaceae</taxon>
    </lineage>
</organism>
<keyword evidence="3" id="KW-1185">Reference proteome</keyword>
<feature type="signal peptide" evidence="1">
    <location>
        <begin position="1"/>
        <end position="24"/>
    </location>
</feature>
<evidence type="ECO:0000256" key="1">
    <source>
        <dbReference type="SAM" id="SignalP"/>
    </source>
</evidence>
<dbReference type="OrthoDB" id="5368503at2"/>
<protein>
    <submittedName>
        <fullName evidence="2">Nickel transport protein</fullName>
    </submittedName>
</protein>
<dbReference type="AlphaFoldDB" id="A0A368Y8V2"/>
<gene>
    <name evidence="2" type="ORF">DES41_101754</name>
</gene>